<reference evidence="2 3" key="1">
    <citation type="submission" date="2020-09" db="EMBL/GenBank/DDBJ databases">
        <title>De no assembly of potato wild relative species, Solanum commersonii.</title>
        <authorList>
            <person name="Cho K."/>
        </authorList>
    </citation>
    <scope>NUCLEOTIDE SEQUENCE [LARGE SCALE GENOMIC DNA]</scope>
    <source>
        <strain evidence="2">LZ3.2</strain>
        <tissue evidence="2">Leaf</tissue>
    </source>
</reference>
<evidence type="ECO:0000313" key="3">
    <source>
        <dbReference type="Proteomes" id="UP000824120"/>
    </source>
</evidence>
<dbReference type="Proteomes" id="UP000824120">
    <property type="component" value="Chromosome 4"/>
</dbReference>
<accession>A0A9J5ZH79</accession>
<name>A0A9J5ZH79_SOLCO</name>
<keyword evidence="1" id="KW-0732">Signal</keyword>
<dbReference type="AlphaFoldDB" id="A0A9J5ZH79"/>
<protein>
    <submittedName>
        <fullName evidence="2">Uncharacterized protein</fullName>
    </submittedName>
</protein>
<proteinExistence type="predicted"/>
<evidence type="ECO:0000256" key="1">
    <source>
        <dbReference type="SAM" id="SignalP"/>
    </source>
</evidence>
<comment type="caution">
    <text evidence="2">The sequence shown here is derived from an EMBL/GenBank/DDBJ whole genome shotgun (WGS) entry which is preliminary data.</text>
</comment>
<dbReference type="EMBL" id="JACXVP010000004">
    <property type="protein sequence ID" value="KAG5612289.1"/>
    <property type="molecule type" value="Genomic_DNA"/>
</dbReference>
<evidence type="ECO:0000313" key="2">
    <source>
        <dbReference type="EMBL" id="KAG5612289.1"/>
    </source>
</evidence>
<keyword evidence="3" id="KW-1185">Reference proteome</keyword>
<sequence length="137" mass="15241">MPNLQRCFLTIIFYVPHVVKGLLGVMKDVDRGSGVRLDWLEGGRKMSSGCIFGYGEDKTYGVELGLLGGRKNAEFGAVELMGRSAKRMLVVEVTHRLTNDSATVLLSDELNSILKRFIIGLLLIVTRTQNSYYRNNG</sequence>
<gene>
    <name evidence="2" type="ORF">H5410_023570</name>
</gene>
<feature type="signal peptide" evidence="1">
    <location>
        <begin position="1"/>
        <end position="21"/>
    </location>
</feature>
<feature type="chain" id="PRO_5039924747" evidence="1">
    <location>
        <begin position="22"/>
        <end position="137"/>
    </location>
</feature>
<organism evidence="2 3">
    <name type="scientific">Solanum commersonii</name>
    <name type="common">Commerson's wild potato</name>
    <name type="synonym">Commerson's nightshade</name>
    <dbReference type="NCBI Taxonomy" id="4109"/>
    <lineage>
        <taxon>Eukaryota</taxon>
        <taxon>Viridiplantae</taxon>
        <taxon>Streptophyta</taxon>
        <taxon>Embryophyta</taxon>
        <taxon>Tracheophyta</taxon>
        <taxon>Spermatophyta</taxon>
        <taxon>Magnoliopsida</taxon>
        <taxon>eudicotyledons</taxon>
        <taxon>Gunneridae</taxon>
        <taxon>Pentapetalae</taxon>
        <taxon>asterids</taxon>
        <taxon>lamiids</taxon>
        <taxon>Solanales</taxon>
        <taxon>Solanaceae</taxon>
        <taxon>Solanoideae</taxon>
        <taxon>Solaneae</taxon>
        <taxon>Solanum</taxon>
    </lineage>
</organism>